<dbReference type="AlphaFoldDB" id="A0A8K1R5I7"/>
<dbReference type="EMBL" id="OK585063">
    <property type="protein sequence ID" value="UEK21324.1"/>
    <property type="molecule type" value="Genomic_DNA"/>
</dbReference>
<sequence length="135" mass="16086">MTVAEYMQRFDELKTRSQIVEDPRHTLARFKSGLRFDIRKELLRQPFSSVEHAFQVALDMEEYLRVPTVKKITYQAGEIAAKRLTDGNRTARTTPLQQSPAYKWNKKNSFNKKEQKMRKMKRIQSSMQTTWWILT</sequence>
<reference evidence="1" key="1">
    <citation type="submission" date="2021-10" db="EMBL/GenBank/DDBJ databases">
        <title>The complete Mitochondria genome of Ferula sinkiangensis K.M Shen.</title>
        <authorList>
            <person name="Fan C."/>
        </authorList>
    </citation>
    <scope>NUCLEOTIDE SEQUENCE</scope>
</reference>
<evidence type="ECO:0000313" key="1">
    <source>
        <dbReference type="EMBL" id="UEK21323.1"/>
    </source>
</evidence>
<name>A0A8K1R5I7_9APIA</name>
<dbReference type="EMBL" id="OK585063">
    <property type="protein sequence ID" value="UEK21323.1"/>
    <property type="molecule type" value="Genomic_DNA"/>
</dbReference>
<geneLocation type="mitochondrion" evidence="1"/>
<proteinExistence type="predicted"/>
<gene>
    <name evidence="1" type="primary">orf55</name>
</gene>
<protein>
    <recommendedName>
        <fullName evidence="2">Retrotransposon gag domain-containing protein</fullName>
    </recommendedName>
</protein>
<evidence type="ECO:0008006" key="2">
    <source>
        <dbReference type="Google" id="ProtNLM"/>
    </source>
</evidence>
<organism evidence="1">
    <name type="scientific">Ferula sinkiangensis</name>
    <dbReference type="NCBI Taxonomy" id="1271632"/>
    <lineage>
        <taxon>Eukaryota</taxon>
        <taxon>Viridiplantae</taxon>
        <taxon>Streptophyta</taxon>
        <taxon>Embryophyta</taxon>
        <taxon>Tracheophyta</taxon>
        <taxon>Spermatophyta</taxon>
        <taxon>Magnoliopsida</taxon>
        <taxon>eudicotyledons</taxon>
        <taxon>Gunneridae</taxon>
        <taxon>Pentapetalae</taxon>
        <taxon>asterids</taxon>
        <taxon>campanulids</taxon>
        <taxon>Apiales</taxon>
        <taxon>Apiaceae</taxon>
        <taxon>Apioideae</taxon>
        <taxon>Scandiceae</taxon>
        <taxon>Ferulinae</taxon>
        <taxon>Ferula</taxon>
    </lineage>
</organism>
<accession>A0A8K1R5I7</accession>
<dbReference type="EMBL" id="OK585063">
    <property type="protein sequence ID" value="UEK21322.1"/>
    <property type="molecule type" value="Genomic_DNA"/>
</dbReference>
<keyword evidence="1" id="KW-0496">Mitochondrion</keyword>